<dbReference type="InterPro" id="IPR011762">
    <property type="entry name" value="COA_CT_N"/>
</dbReference>
<dbReference type="NCBIfam" id="TIGR00515">
    <property type="entry name" value="accD"/>
    <property type="match status" value="1"/>
</dbReference>
<dbReference type="PANTHER" id="PTHR42995">
    <property type="entry name" value="ACETYL-COENZYME A CARBOXYLASE CARBOXYL TRANSFERASE SUBUNIT BETA, CHLOROPLASTIC"/>
    <property type="match status" value="1"/>
</dbReference>
<dbReference type="SUPFAM" id="SSF52096">
    <property type="entry name" value="ClpP/crotonase"/>
    <property type="match status" value="1"/>
</dbReference>
<dbReference type="Gene3D" id="3.90.226.10">
    <property type="entry name" value="2-enoyl-CoA Hydratase, Chain A, domain 1"/>
    <property type="match status" value="1"/>
</dbReference>
<feature type="domain" description="CoA carboxyltransferase N-terminal" evidence="2">
    <location>
        <begin position="2"/>
        <end position="258"/>
    </location>
</feature>
<dbReference type="AlphaFoldDB" id="X1SJQ2"/>
<dbReference type="GO" id="GO:0006633">
    <property type="term" value="P:fatty acid biosynthetic process"/>
    <property type="evidence" value="ECO:0007669"/>
    <property type="project" value="InterPro"/>
</dbReference>
<dbReference type="GO" id="GO:0009317">
    <property type="term" value="C:acetyl-CoA carboxylase complex"/>
    <property type="evidence" value="ECO:0007669"/>
    <property type="project" value="InterPro"/>
</dbReference>
<evidence type="ECO:0000313" key="3">
    <source>
        <dbReference type="EMBL" id="GAI67984.1"/>
    </source>
</evidence>
<gene>
    <name evidence="3" type="ORF">S12H4_02710</name>
</gene>
<organism evidence="3">
    <name type="scientific">marine sediment metagenome</name>
    <dbReference type="NCBI Taxonomy" id="412755"/>
    <lineage>
        <taxon>unclassified sequences</taxon>
        <taxon>metagenomes</taxon>
        <taxon>ecological metagenomes</taxon>
    </lineage>
</organism>
<evidence type="ECO:0000256" key="1">
    <source>
        <dbReference type="ARBA" id="ARBA00022679"/>
    </source>
</evidence>
<dbReference type="PRINTS" id="PR01070">
    <property type="entry name" value="ACCCTRFRASEB"/>
</dbReference>
<dbReference type="GO" id="GO:2001295">
    <property type="term" value="P:malonyl-CoA biosynthetic process"/>
    <property type="evidence" value="ECO:0007669"/>
    <property type="project" value="TreeGrafter"/>
</dbReference>
<dbReference type="GO" id="GO:0016740">
    <property type="term" value="F:transferase activity"/>
    <property type="evidence" value="ECO:0007669"/>
    <property type="project" value="UniProtKB-KW"/>
</dbReference>
<name>X1SJQ2_9ZZZZ</name>
<dbReference type="GO" id="GO:0003989">
    <property type="term" value="F:acetyl-CoA carboxylase activity"/>
    <property type="evidence" value="ECO:0007669"/>
    <property type="project" value="InterPro"/>
</dbReference>
<dbReference type="InterPro" id="IPR029045">
    <property type="entry name" value="ClpP/crotonase-like_dom_sf"/>
</dbReference>
<dbReference type="EMBL" id="BARW01000695">
    <property type="protein sequence ID" value="GAI67984.1"/>
    <property type="molecule type" value="Genomic_DNA"/>
</dbReference>
<dbReference type="HAMAP" id="MF_01395">
    <property type="entry name" value="AcetylCoA_CT_beta"/>
    <property type="match status" value="1"/>
</dbReference>
<comment type="caution">
    <text evidence="3">The sequence shown here is derived from an EMBL/GenBank/DDBJ whole genome shotgun (WGS) entry which is preliminary data.</text>
</comment>
<evidence type="ECO:0000259" key="2">
    <source>
        <dbReference type="PROSITE" id="PS50980"/>
    </source>
</evidence>
<protein>
    <recommendedName>
        <fullName evidence="2">CoA carboxyltransferase N-terminal domain-containing protein</fullName>
    </recommendedName>
</protein>
<accession>X1SJQ2</accession>
<reference evidence="3" key="1">
    <citation type="journal article" date="2014" name="Front. Microbiol.">
        <title>High frequency of phylogenetically diverse reductive dehalogenase-homologous genes in deep subseafloor sedimentary metagenomes.</title>
        <authorList>
            <person name="Kawai M."/>
            <person name="Futagami T."/>
            <person name="Toyoda A."/>
            <person name="Takaki Y."/>
            <person name="Nishi S."/>
            <person name="Hori S."/>
            <person name="Arai W."/>
            <person name="Tsubouchi T."/>
            <person name="Morono Y."/>
            <person name="Uchiyama I."/>
            <person name="Ito T."/>
            <person name="Fujiyama A."/>
            <person name="Inagaki F."/>
            <person name="Takami H."/>
        </authorList>
    </citation>
    <scope>NUCLEOTIDE SEQUENCE</scope>
    <source>
        <strain evidence="3">Expedition CK06-06</strain>
    </source>
</reference>
<dbReference type="InterPro" id="IPR034733">
    <property type="entry name" value="AcCoA_carboxyl_beta"/>
</dbReference>
<proteinExistence type="inferred from homology"/>
<dbReference type="PANTHER" id="PTHR42995:SF5">
    <property type="entry name" value="ACETYL-COENZYME A CARBOXYLASE CARBOXYL TRANSFERASE SUBUNIT BETA, CHLOROPLASTIC"/>
    <property type="match status" value="1"/>
</dbReference>
<dbReference type="PROSITE" id="PS50980">
    <property type="entry name" value="COA_CT_NTER"/>
    <property type="match status" value="1"/>
</dbReference>
<sequence>MEKIKCKNCTKDIENEIFILNLWVCPYCNYHHYINARDRLQITVDSNSFIELGKNINSDDFLKFYDVKSYSVRLKETKLKTSLNEAVIIGEAKIDGNDVALGIMDFGFMGGSMGSVVGEKIKILSNYCIEKNIPLVIFCASGGARMQEGVISLMQMAKTVSSVNRVKENKIPYITIITNPTSGGVSASFATIADIIIAEPVALFCFAGPRVVKQTIKKNLPPDFGTSERNLKNGQVDMIVNRSDLKNTLTNLLKLFKE</sequence>
<dbReference type="InterPro" id="IPR000438">
    <property type="entry name" value="Acetyl_CoA_COase_Trfase_b_su"/>
</dbReference>
<dbReference type="Pfam" id="PF01039">
    <property type="entry name" value="Carboxyl_trans"/>
    <property type="match status" value="1"/>
</dbReference>
<keyword evidence="1" id="KW-0808">Transferase</keyword>